<comment type="caution">
    <text evidence="2">The sequence shown here is derived from an EMBL/GenBank/DDBJ whole genome shotgun (WGS) entry which is preliminary data.</text>
</comment>
<organism evidence="2 3">
    <name type="scientific">Stichopus japonicus</name>
    <name type="common">Sea cucumber</name>
    <dbReference type="NCBI Taxonomy" id="307972"/>
    <lineage>
        <taxon>Eukaryota</taxon>
        <taxon>Metazoa</taxon>
        <taxon>Echinodermata</taxon>
        <taxon>Eleutherozoa</taxon>
        <taxon>Echinozoa</taxon>
        <taxon>Holothuroidea</taxon>
        <taxon>Aspidochirotacea</taxon>
        <taxon>Aspidochirotida</taxon>
        <taxon>Stichopodidae</taxon>
        <taxon>Apostichopus</taxon>
    </lineage>
</organism>
<evidence type="ECO:0000313" key="2">
    <source>
        <dbReference type="EMBL" id="PIK52643.1"/>
    </source>
</evidence>
<evidence type="ECO:0000313" key="3">
    <source>
        <dbReference type="Proteomes" id="UP000230750"/>
    </source>
</evidence>
<dbReference type="EMBL" id="MRZV01000319">
    <property type="protein sequence ID" value="PIK52643.1"/>
    <property type="molecule type" value="Genomic_DNA"/>
</dbReference>
<keyword evidence="3" id="KW-1185">Reference proteome</keyword>
<dbReference type="PANTHER" id="PTHR31919:SF1">
    <property type="entry name" value="ZINC FINGERS AND HOMEOBOXES PROTEIN 1, ISOFORM 2"/>
    <property type="match status" value="1"/>
</dbReference>
<dbReference type="OrthoDB" id="6334002at2759"/>
<feature type="compositionally biased region" description="Basic and acidic residues" evidence="1">
    <location>
        <begin position="334"/>
        <end position="369"/>
    </location>
</feature>
<proteinExistence type="predicted"/>
<gene>
    <name evidence="2" type="ORF">BSL78_10459</name>
</gene>
<feature type="region of interest" description="Disordered" evidence="1">
    <location>
        <begin position="291"/>
        <end position="369"/>
    </location>
</feature>
<name>A0A2G8KXA1_STIJA</name>
<dbReference type="PANTHER" id="PTHR31919">
    <property type="entry name" value="ZINC FINGERS AND HOMEOBOXES PROTEIN 1, ISOFORM 2"/>
    <property type="match status" value="1"/>
</dbReference>
<feature type="compositionally biased region" description="Basic and acidic residues" evidence="1">
    <location>
        <begin position="313"/>
        <end position="326"/>
    </location>
</feature>
<accession>A0A2G8KXA1</accession>
<evidence type="ECO:0000256" key="1">
    <source>
        <dbReference type="SAM" id="MobiDB-lite"/>
    </source>
</evidence>
<reference evidence="2 3" key="1">
    <citation type="journal article" date="2017" name="PLoS Biol.">
        <title>The sea cucumber genome provides insights into morphological evolution and visceral regeneration.</title>
        <authorList>
            <person name="Zhang X."/>
            <person name="Sun L."/>
            <person name="Yuan J."/>
            <person name="Sun Y."/>
            <person name="Gao Y."/>
            <person name="Zhang L."/>
            <person name="Li S."/>
            <person name="Dai H."/>
            <person name="Hamel J.F."/>
            <person name="Liu C."/>
            <person name="Yu Y."/>
            <person name="Liu S."/>
            <person name="Lin W."/>
            <person name="Guo K."/>
            <person name="Jin S."/>
            <person name="Xu P."/>
            <person name="Storey K.B."/>
            <person name="Huan P."/>
            <person name="Zhang T."/>
            <person name="Zhou Y."/>
            <person name="Zhang J."/>
            <person name="Lin C."/>
            <person name="Li X."/>
            <person name="Xing L."/>
            <person name="Huo D."/>
            <person name="Sun M."/>
            <person name="Wang L."/>
            <person name="Mercier A."/>
            <person name="Li F."/>
            <person name="Yang H."/>
            <person name="Xiang J."/>
        </authorList>
    </citation>
    <scope>NUCLEOTIDE SEQUENCE [LARGE SCALE GENOMIC DNA]</scope>
    <source>
        <strain evidence="2">Shaxun</strain>
        <tissue evidence="2">Muscle</tissue>
    </source>
</reference>
<dbReference type="AlphaFoldDB" id="A0A2G8KXA1"/>
<dbReference type="Gene3D" id="1.25.40.10">
    <property type="entry name" value="Tetratricopeptide repeat domain"/>
    <property type="match status" value="1"/>
</dbReference>
<dbReference type="Proteomes" id="UP000230750">
    <property type="component" value="Unassembled WGS sequence"/>
</dbReference>
<sequence length="570" mass="65169">MDEKSHFDENHFEKGRDHCPDEESSYHPKLRESTSWLLKENINQSSCVVDILSQADHFFYTRNWHRAAQLYLQARELLNEKGALLQRITLESLSRCYLHLEKYETSMEWAQKLLKVCQSSEHRVIAHNLIADICHGLGHSEEEGEHLKFCLSRQPLNGSHWFRLGLSYLSKSGKRSICSDVGGKDRCHHKHNKSTEEMDHQINNADRNEVNAELESMMSQSNISGHQKCESMNRLKSKAMENNDGNRSKLDINCKKGLKQTDEGVGLKSEVAMGDMGEDGVRQDMGRKLRARGLSIDQETELTTTTEQNGADMKYEQREDSKKCSNEDAIDNSTSKEQRNEEERVIDDSTSKEQWKEEEHVIDDSTSKEQRIEEGVLRGVGNHQSHEGLEMFNIEGQLNAASHNIGKSGADSCHGTSSTDPDDEILALICFIRARLLLKQPTSSLCNTKSRKVLAEVESRLQLLDFTEAFVEEIHQLCRKRQFRLETKQSKREDNEKKGRNDTNLVNENIESRFEDFWFHSILRQAKSNKSNGDEDGIAGILLQAGTREEAIIGLSKPQADRSQSLRFKF</sequence>
<feature type="region of interest" description="Disordered" evidence="1">
    <location>
        <begin position="1"/>
        <end position="26"/>
    </location>
</feature>
<dbReference type="SUPFAM" id="SSF48452">
    <property type="entry name" value="TPR-like"/>
    <property type="match status" value="1"/>
</dbReference>
<dbReference type="InterPro" id="IPR041404">
    <property type="entry name" value="DUF5588"/>
</dbReference>
<protein>
    <submittedName>
        <fullName evidence="2">Uncharacterized protein</fullName>
    </submittedName>
</protein>
<dbReference type="Pfam" id="PF17826">
    <property type="entry name" value="DUF5588"/>
    <property type="match status" value="1"/>
</dbReference>
<dbReference type="InterPro" id="IPR011990">
    <property type="entry name" value="TPR-like_helical_dom_sf"/>
</dbReference>